<organism evidence="2 3">
    <name type="scientific">Perkinsus olseni</name>
    <name type="common">Perkinsus atlanticus</name>
    <dbReference type="NCBI Taxonomy" id="32597"/>
    <lineage>
        <taxon>Eukaryota</taxon>
        <taxon>Sar</taxon>
        <taxon>Alveolata</taxon>
        <taxon>Perkinsozoa</taxon>
        <taxon>Perkinsea</taxon>
        <taxon>Perkinsida</taxon>
        <taxon>Perkinsidae</taxon>
        <taxon>Perkinsus</taxon>
    </lineage>
</organism>
<dbReference type="Proteomes" id="UP000574390">
    <property type="component" value="Unassembled WGS sequence"/>
</dbReference>
<protein>
    <submittedName>
        <fullName evidence="2">General transcription factor IIIC, polypeptide 3</fullName>
    </submittedName>
</protein>
<proteinExistence type="predicted"/>
<name>A0A7J6SK41_PEROL</name>
<dbReference type="PANTHER" id="PTHR23082:SF0">
    <property type="entry name" value="GENERAL TRANSCRIPTION FACTOR 3C POLYPEPTIDE 3"/>
    <property type="match status" value="1"/>
</dbReference>
<gene>
    <name evidence="2" type="primary">GTF3C3_5</name>
    <name evidence="2" type="ORF">FOZ62_030420</name>
</gene>
<comment type="caution">
    <text evidence="2">The sequence shown here is derived from an EMBL/GenBank/DDBJ whole genome shotgun (WGS) entry which is preliminary data.</text>
</comment>
<feature type="region of interest" description="Disordered" evidence="1">
    <location>
        <begin position="174"/>
        <end position="209"/>
    </location>
</feature>
<dbReference type="GO" id="GO:0006383">
    <property type="term" value="P:transcription by RNA polymerase III"/>
    <property type="evidence" value="ECO:0007669"/>
    <property type="project" value="InterPro"/>
</dbReference>
<dbReference type="PANTHER" id="PTHR23082">
    <property type="entry name" value="TRANSCRIPTION INITIATION FACTOR IIIC TFIIIC , POLYPEPTIDE 3-RELATED"/>
    <property type="match status" value="1"/>
</dbReference>
<dbReference type="AlphaFoldDB" id="A0A7J6SK41"/>
<evidence type="ECO:0000313" key="3">
    <source>
        <dbReference type="Proteomes" id="UP000574390"/>
    </source>
</evidence>
<feature type="region of interest" description="Disordered" evidence="1">
    <location>
        <begin position="60"/>
        <end position="103"/>
    </location>
</feature>
<dbReference type="GO" id="GO:0000127">
    <property type="term" value="C:transcription factor TFIIIC complex"/>
    <property type="evidence" value="ECO:0007669"/>
    <property type="project" value="TreeGrafter"/>
</dbReference>
<accession>A0A7J6SK41</accession>
<reference evidence="2 3" key="1">
    <citation type="submission" date="2020-04" db="EMBL/GenBank/DDBJ databases">
        <title>Perkinsus olseni comparative genomics.</title>
        <authorList>
            <person name="Bogema D.R."/>
        </authorList>
    </citation>
    <scope>NUCLEOTIDE SEQUENCE [LARGE SCALE GENOMIC DNA]</scope>
    <source>
        <strain evidence="2">ATCC PRA-205</strain>
    </source>
</reference>
<sequence>MAILDSDELDVNRDSSLVVPPEVQDKRLKFASAWISLMRDCELDNQRAVRYRRSQYPQYFTTGGAGGSHPMSPTKKGSRKGGGSTPKQQQSETTPLINFGRDDPRVVTEAKAKDGMPALPRIKKEMQLLGIDDLFGDKALIDFIVKGSYVCHLVGREQEAVEIIETVLHARRKRWSSSSGGETGTSSTAAEGVTQSADHAGGGGGGSDHISRLEKTSFNLAIKARMRKVVFKYLRQKAVNNAHDKDYSSLSRTLSYLSKLMFYDIAAGDEESGFSMHSDEVKGKTTMRRGTKPDQLEFIDQRAWLIRQAIKYPQVYEYTLILGHLSTLAQTHRYSVREYYRAMRLRPNDPYPALLLTASLITMSISRVTYDRQLTITKGLAVFQLYEKLRLEQQGVSEVLAKAEIAYNQGRLWHQLSVFHLADRLYRQALAIIQKASRGEDEVEDEVEYVRLAAAYNLATLHVQTAAQASGVMAITAAAAHAVMEPVLAGSVSRAISRTFPIVWLASMPVFYLNRRSACRREAAMERLKDSAESFNLMNVESLAPKLDVREFDEATGVDAEREAARLLRRGMKMLEAEDIDGTRLLQWLDYGQSVGVAIDDMLTYTIPRHIAASTSTSGADLVHQLVTRRRSSSLLPERNNPWLMGISGIHQAPRKELLRSIERLAHLPCATKHFHSVEMEALHSMAARDVRCDRVDFEFITRYSSACSTAGYINAALYAAIVDRLSQRAKVKEQRGSGHQPISHRNIITLLAIITTKQRSTAKSSPHREETRLFAALIACLYRSPSRRLAAADAAVVCQAVGEAHDRRLIDIREWMGSDSYSLVTEVILPRMMSLPLPCFTVADIVLILSGCALQPGVSQLSVKFLDRCLPRLLAESSTLEATQISLLLSSVMHIYRDQWVAVAGGVARLDDGDDFQQYRHMPHNFASKLVQSLKARKHEPSELARIALGVARLCT</sequence>
<dbReference type="EMBL" id="JABANM010014114">
    <property type="protein sequence ID" value="KAF4733181.1"/>
    <property type="molecule type" value="Genomic_DNA"/>
</dbReference>
<evidence type="ECO:0000256" key="1">
    <source>
        <dbReference type="SAM" id="MobiDB-lite"/>
    </source>
</evidence>
<feature type="compositionally biased region" description="Low complexity" evidence="1">
    <location>
        <begin position="176"/>
        <end position="192"/>
    </location>
</feature>
<dbReference type="InterPro" id="IPR039340">
    <property type="entry name" value="Tfc4/TFIIIC-102/Sfc4"/>
</dbReference>
<evidence type="ECO:0000313" key="2">
    <source>
        <dbReference type="EMBL" id="KAF4733181.1"/>
    </source>
</evidence>